<reference evidence="1 2" key="1">
    <citation type="submission" date="2024-05" db="EMBL/GenBank/DDBJ databases">
        <title>The nuclear and mitochondrial genome assemblies of Tetragonisca angustula (Apidae: Meliponini), a tiny yet remarkable pollinator in the Neotropics.</title>
        <authorList>
            <person name="Ferrari R."/>
            <person name="Ricardo P.C."/>
            <person name="Dias F.C."/>
            <person name="Araujo N.S."/>
            <person name="Soares D.O."/>
            <person name="Zhou Q.-S."/>
            <person name="Zhu C.-D."/>
            <person name="Coutinho L."/>
            <person name="Airas M.C."/>
            <person name="Batista T.M."/>
        </authorList>
    </citation>
    <scope>NUCLEOTIDE SEQUENCE [LARGE SCALE GENOMIC DNA]</scope>
    <source>
        <strain evidence="1">ASF017062</strain>
        <tissue evidence="1">Abdomen</tissue>
    </source>
</reference>
<dbReference type="Proteomes" id="UP001432146">
    <property type="component" value="Unassembled WGS sequence"/>
</dbReference>
<gene>
    <name evidence="1" type="ORF">QLX08_005777</name>
</gene>
<accession>A0AAW0ZWZ3</accession>
<protein>
    <submittedName>
        <fullName evidence="1">Uncharacterized protein</fullName>
    </submittedName>
</protein>
<dbReference type="AlphaFoldDB" id="A0AAW0ZWZ3"/>
<evidence type="ECO:0000313" key="2">
    <source>
        <dbReference type="Proteomes" id="UP001432146"/>
    </source>
</evidence>
<sequence>MYTRSFISKIATRARCNQESSRTSTRYSTESRRRPFFERAAGCRWNRRDHRDFGTCHDKRLDLSDVRGTARHDRCPELHFNLREDTRRKRDRNSGTFDSFIATHSTPGVSRTRQEIGVLILLRRNVPTGLNFQW</sequence>
<name>A0AAW0ZWZ3_9HYME</name>
<evidence type="ECO:0000313" key="1">
    <source>
        <dbReference type="EMBL" id="KAK9302184.1"/>
    </source>
</evidence>
<keyword evidence="2" id="KW-1185">Reference proteome</keyword>
<dbReference type="EMBL" id="JAWNGG020000099">
    <property type="protein sequence ID" value="KAK9302184.1"/>
    <property type="molecule type" value="Genomic_DNA"/>
</dbReference>
<organism evidence="1 2">
    <name type="scientific">Tetragonisca angustula</name>
    <dbReference type="NCBI Taxonomy" id="166442"/>
    <lineage>
        <taxon>Eukaryota</taxon>
        <taxon>Metazoa</taxon>
        <taxon>Ecdysozoa</taxon>
        <taxon>Arthropoda</taxon>
        <taxon>Hexapoda</taxon>
        <taxon>Insecta</taxon>
        <taxon>Pterygota</taxon>
        <taxon>Neoptera</taxon>
        <taxon>Endopterygota</taxon>
        <taxon>Hymenoptera</taxon>
        <taxon>Apocrita</taxon>
        <taxon>Aculeata</taxon>
        <taxon>Apoidea</taxon>
        <taxon>Anthophila</taxon>
        <taxon>Apidae</taxon>
        <taxon>Tetragonisca</taxon>
    </lineage>
</organism>
<comment type="caution">
    <text evidence="1">The sequence shown here is derived from an EMBL/GenBank/DDBJ whole genome shotgun (WGS) entry which is preliminary data.</text>
</comment>
<proteinExistence type="predicted"/>